<dbReference type="Proteomes" id="UP000463946">
    <property type="component" value="Segment"/>
</dbReference>
<evidence type="ECO:0000313" key="3">
    <source>
        <dbReference type="Proteomes" id="UP000463946"/>
    </source>
</evidence>
<protein>
    <submittedName>
        <fullName evidence="2">Uncharacterized protein</fullName>
    </submittedName>
</protein>
<organism evidence="2 3">
    <name type="scientific">Mycobacterium phage BirdsNest</name>
    <dbReference type="NCBI Taxonomy" id="2686231"/>
    <lineage>
        <taxon>Viruses</taxon>
        <taxon>Duplodnaviria</taxon>
        <taxon>Heunggongvirae</taxon>
        <taxon>Uroviricota</taxon>
        <taxon>Caudoviricetes</taxon>
        <taxon>Bclasvirinae</taxon>
        <taxon>Birdsnestvirus</taxon>
        <taxon>Birdsnestvirus birdsnest</taxon>
    </lineage>
</organism>
<name>A0A6B9L705_9CAUD</name>
<dbReference type="EMBL" id="MN813686">
    <property type="protein sequence ID" value="QHB37376.1"/>
    <property type="molecule type" value="Genomic_DNA"/>
</dbReference>
<reference evidence="2 3" key="1">
    <citation type="submission" date="2019-12" db="EMBL/GenBank/DDBJ databases">
        <authorList>
            <person name="Lauer M.J."/>
            <person name="Curtus N.L."/>
            <person name="Garlena R.A."/>
            <person name="Russell D.A."/>
            <person name="Pope W.H."/>
            <person name="Jacobs-Sera D."/>
            <person name="Hatfull G.F."/>
        </authorList>
    </citation>
    <scope>NUCLEOTIDE SEQUENCE [LARGE SCALE GENOMIC DNA]</scope>
</reference>
<accession>A0A6B9L705</accession>
<dbReference type="KEGG" id="vg:60320938"/>
<keyword evidence="3" id="KW-1185">Reference proteome</keyword>
<dbReference type="GeneID" id="60320938"/>
<evidence type="ECO:0000256" key="1">
    <source>
        <dbReference type="SAM" id="MobiDB-lite"/>
    </source>
</evidence>
<proteinExistence type="predicted"/>
<evidence type="ECO:0000313" key="2">
    <source>
        <dbReference type="EMBL" id="QHB37376.1"/>
    </source>
</evidence>
<gene>
    <name evidence="2" type="primary">74</name>
    <name evidence="2" type="ORF">PBI_BIRDSNEST_74</name>
</gene>
<dbReference type="RefSeq" id="YP_009949533.1">
    <property type="nucleotide sequence ID" value="NC_051581.1"/>
</dbReference>
<feature type="region of interest" description="Disordered" evidence="1">
    <location>
        <begin position="52"/>
        <end position="71"/>
    </location>
</feature>
<sequence length="71" mass="7872">MALGDLHDDEIKARLGLDLGDTMEDRIVAHALRAMPEDFDPETEVELELLDMTKERGGDDQHRGNPGGARD</sequence>